<evidence type="ECO:0000256" key="1">
    <source>
        <dbReference type="SAM" id="MobiDB-lite"/>
    </source>
</evidence>
<reference evidence="3 4" key="1">
    <citation type="journal article" date="2016" name="Genome Biol. Evol.">
        <title>Divergent and convergent evolution of fungal pathogenicity.</title>
        <authorList>
            <person name="Shang Y."/>
            <person name="Xiao G."/>
            <person name="Zheng P."/>
            <person name="Cen K."/>
            <person name="Zhan S."/>
            <person name="Wang C."/>
        </authorList>
    </citation>
    <scope>NUCLEOTIDE SEQUENCE [LARGE SCALE GENOMIC DNA]</scope>
    <source>
        <strain evidence="3 4">RCEF 2490</strain>
    </source>
</reference>
<feature type="region of interest" description="Disordered" evidence="1">
    <location>
        <begin position="710"/>
        <end position="828"/>
    </location>
</feature>
<feature type="region of interest" description="Disordered" evidence="1">
    <location>
        <begin position="188"/>
        <end position="215"/>
    </location>
</feature>
<dbReference type="STRING" id="1081109.A0A162K2R1"/>
<keyword evidence="4" id="KW-1185">Reference proteome</keyword>
<feature type="region of interest" description="Disordered" evidence="1">
    <location>
        <begin position="523"/>
        <end position="543"/>
    </location>
</feature>
<feature type="compositionally biased region" description="Low complexity" evidence="1">
    <location>
        <begin position="448"/>
        <end position="459"/>
    </location>
</feature>
<feature type="compositionally biased region" description="Basic and acidic residues" evidence="1">
    <location>
        <begin position="331"/>
        <end position="340"/>
    </location>
</feature>
<feature type="compositionally biased region" description="Polar residues" evidence="1">
    <location>
        <begin position="85"/>
        <end position="102"/>
    </location>
</feature>
<accession>A0A162K2R1</accession>
<evidence type="ECO:0000313" key="4">
    <source>
        <dbReference type="Proteomes" id="UP000078544"/>
    </source>
</evidence>
<evidence type="ECO:0000313" key="3">
    <source>
        <dbReference type="EMBL" id="OAA32266.1"/>
    </source>
</evidence>
<comment type="caution">
    <text evidence="3">The sequence shown here is derived from an EMBL/GenBank/DDBJ whole genome shotgun (WGS) entry which is preliminary data.</text>
</comment>
<sequence length="828" mass="90319">MAHEAGDVCVQGFRGPRGPGIDHAVELENRMPIRQEKLEKLEKLGRRESRLGLRNIFGRSRSGREAHGFNYELSTSHSADVRSISGDSVRTSMSQPSDSLPKNYSWKPIPETIEEQEAERAGREPEFALSKKKPALRRPETQPKEGPSSWSLPPLFKAFPQAVRYATLPATSLSADAILRINEKKSDEEAKAAVGIDDQLEDKPKKKGRRSQSSSTPELDWTRKIYVLVTSGYLLQYSGEGTYDRLPEKVLKLGPASAAFATDAISGRHWVVQISSATGIGEANGGETRSLFSKISFRFTERRNAANLLMVFEKAENMEDWIGALRREIETHGGKKKQSETGRSTLEGPSKLYLREHMSQRTLVVRDPARFTTPRATTSHSMLSPRGELQLNGSPARAFSSATSRSHSLDDISTTDSIVSQDERQLDSLRENPNRLSLVSSGQRTFVTSTGSSPESSPTNEKFDEGISDHQASPRSEVKMRPNASDIVNRRESIQVTNPFMEDGSLTISKIRALSNSVSVDCADASTSPGGLRPPPNFSVPRASNRRFSSMRALGSHGDISPGQMRDSVVSPRRLSRMAPLAMQSARRLSVITDQHVTSPTAAGPSPSSPTSSMTPSSDGRGRRRRPPARDCATKRCSDADLPELPAIPQDAAASWRPSPRKIASTSALREKSLSPPPKSAARAKRPHIASMLASNFQVTPEERRAHRTSFLDVDDSETHNTAGGRVTGSPRMSKRASIGSTVSQRSSRSYDKHGSTVSSNTSSDSSATITSSSNPSSGHYMGGERTPKVPLINRRSMPQIAVSGPPPAPPPTRALPPIPQRIQAKNF</sequence>
<name>A0A162K2R1_9HYPO</name>
<feature type="region of interest" description="Disordered" evidence="1">
    <location>
        <begin position="365"/>
        <end position="480"/>
    </location>
</feature>
<feature type="compositionally biased region" description="Basic and acidic residues" evidence="1">
    <location>
        <begin position="421"/>
        <end position="433"/>
    </location>
</feature>
<feature type="compositionally biased region" description="Polar residues" evidence="1">
    <location>
        <begin position="434"/>
        <end position="447"/>
    </location>
</feature>
<protein>
    <submittedName>
        <fullName evidence="3">Peptidase family M20/M25/M40 protein</fullName>
    </submittedName>
</protein>
<proteinExistence type="predicted"/>
<feature type="region of interest" description="Disordered" evidence="1">
    <location>
        <begin position="331"/>
        <end position="351"/>
    </location>
</feature>
<evidence type="ECO:0000259" key="2">
    <source>
        <dbReference type="PROSITE" id="PS50003"/>
    </source>
</evidence>
<feature type="compositionally biased region" description="Polar residues" evidence="1">
    <location>
        <begin position="739"/>
        <end position="748"/>
    </location>
</feature>
<gene>
    <name evidence="3" type="ORF">AAL_01598</name>
</gene>
<dbReference type="PROSITE" id="PS50003">
    <property type="entry name" value="PH_DOMAIN"/>
    <property type="match status" value="1"/>
</dbReference>
<dbReference type="AlphaFoldDB" id="A0A162K2R1"/>
<feature type="compositionally biased region" description="Low complexity" evidence="1">
    <location>
        <begin position="598"/>
        <end position="619"/>
    </location>
</feature>
<dbReference type="EMBL" id="AZGY01000002">
    <property type="protein sequence ID" value="OAA32266.1"/>
    <property type="molecule type" value="Genomic_DNA"/>
</dbReference>
<feature type="compositionally biased region" description="Pro residues" evidence="1">
    <location>
        <begin position="805"/>
        <end position="820"/>
    </location>
</feature>
<feature type="compositionally biased region" description="Low complexity" evidence="1">
    <location>
        <begin position="756"/>
        <end position="778"/>
    </location>
</feature>
<feature type="region of interest" description="Disordered" evidence="1">
    <location>
        <begin position="597"/>
        <end position="688"/>
    </location>
</feature>
<dbReference type="InterPro" id="IPR001849">
    <property type="entry name" value="PH_domain"/>
</dbReference>
<feature type="domain" description="PH" evidence="2">
    <location>
        <begin position="203"/>
        <end position="330"/>
    </location>
</feature>
<dbReference type="OrthoDB" id="1749473at2759"/>
<organism evidence="3 4">
    <name type="scientific">Moelleriella libera RCEF 2490</name>
    <dbReference type="NCBI Taxonomy" id="1081109"/>
    <lineage>
        <taxon>Eukaryota</taxon>
        <taxon>Fungi</taxon>
        <taxon>Dikarya</taxon>
        <taxon>Ascomycota</taxon>
        <taxon>Pezizomycotina</taxon>
        <taxon>Sordariomycetes</taxon>
        <taxon>Hypocreomycetidae</taxon>
        <taxon>Hypocreales</taxon>
        <taxon>Clavicipitaceae</taxon>
        <taxon>Moelleriella</taxon>
    </lineage>
</organism>
<dbReference type="Proteomes" id="UP000078544">
    <property type="component" value="Unassembled WGS sequence"/>
</dbReference>
<feature type="region of interest" description="Disordered" evidence="1">
    <location>
        <begin position="82"/>
        <end position="152"/>
    </location>
</feature>
<feature type="compositionally biased region" description="Polar residues" evidence="1">
    <location>
        <begin position="400"/>
        <end position="420"/>
    </location>
</feature>
<feature type="compositionally biased region" description="Basic and acidic residues" evidence="1">
    <location>
        <begin position="628"/>
        <end position="639"/>
    </location>
</feature>